<dbReference type="EMBL" id="BOQL01000024">
    <property type="protein sequence ID" value="GIM67861.1"/>
    <property type="molecule type" value="Genomic_DNA"/>
</dbReference>
<proteinExistence type="predicted"/>
<dbReference type="Proteomes" id="UP000681340">
    <property type="component" value="Unassembled WGS sequence"/>
</dbReference>
<gene>
    <name evidence="2" type="ORF">Aau02nite_29160</name>
</gene>
<dbReference type="AlphaFoldDB" id="A0A919SAA5"/>
<dbReference type="InterPro" id="IPR052163">
    <property type="entry name" value="DGC-Regulatory_Protein"/>
</dbReference>
<dbReference type="Pfam" id="PF00990">
    <property type="entry name" value="GGDEF"/>
    <property type="match status" value="1"/>
</dbReference>
<dbReference type="SUPFAM" id="SSF55781">
    <property type="entry name" value="GAF domain-like"/>
    <property type="match status" value="1"/>
</dbReference>
<dbReference type="PANTHER" id="PTHR46663">
    <property type="entry name" value="DIGUANYLATE CYCLASE DGCT-RELATED"/>
    <property type="match status" value="1"/>
</dbReference>
<accession>A0A919SAA5</accession>
<dbReference type="PANTHER" id="PTHR46663:SF2">
    <property type="entry name" value="GGDEF DOMAIN-CONTAINING PROTEIN"/>
    <property type="match status" value="1"/>
</dbReference>
<dbReference type="PROSITE" id="PS50887">
    <property type="entry name" value="GGDEF"/>
    <property type="match status" value="1"/>
</dbReference>
<dbReference type="InterPro" id="IPR000160">
    <property type="entry name" value="GGDEF_dom"/>
</dbReference>
<dbReference type="Gene3D" id="3.30.450.40">
    <property type="match status" value="1"/>
</dbReference>
<reference evidence="2" key="1">
    <citation type="submission" date="2021-03" db="EMBL/GenBank/DDBJ databases">
        <title>Whole genome shotgun sequence of Actinoplanes auranticolor NBRC 12245.</title>
        <authorList>
            <person name="Komaki H."/>
            <person name="Tamura T."/>
        </authorList>
    </citation>
    <scope>NUCLEOTIDE SEQUENCE</scope>
    <source>
        <strain evidence="2">NBRC 12245</strain>
    </source>
</reference>
<protein>
    <recommendedName>
        <fullName evidence="1">GGDEF domain-containing protein</fullName>
    </recommendedName>
</protein>
<dbReference type="Gene3D" id="3.30.70.270">
    <property type="match status" value="1"/>
</dbReference>
<dbReference type="CDD" id="cd01949">
    <property type="entry name" value="GGDEF"/>
    <property type="match status" value="1"/>
</dbReference>
<dbReference type="InterPro" id="IPR043128">
    <property type="entry name" value="Rev_trsase/Diguanyl_cyclase"/>
</dbReference>
<keyword evidence="3" id="KW-1185">Reference proteome</keyword>
<evidence type="ECO:0000313" key="2">
    <source>
        <dbReference type="EMBL" id="GIM67861.1"/>
    </source>
</evidence>
<dbReference type="InterPro" id="IPR029787">
    <property type="entry name" value="Nucleotide_cyclase"/>
</dbReference>
<evidence type="ECO:0000313" key="3">
    <source>
        <dbReference type="Proteomes" id="UP000681340"/>
    </source>
</evidence>
<dbReference type="NCBIfam" id="TIGR00254">
    <property type="entry name" value="GGDEF"/>
    <property type="match status" value="1"/>
</dbReference>
<dbReference type="SMART" id="SM00267">
    <property type="entry name" value="GGDEF"/>
    <property type="match status" value="1"/>
</dbReference>
<sequence>MHYGRLITVAKGARVTASDPQLQALRALHAVTKRVHASLDLTQTLDAVASGVVEASGFGLAAVNLAEENGDYTTVAVAGSDDLRRELLGMRGSAENWRELFRRAERWGSLYFVDHRNGVPESLYVWVPDIEPTDDPELWHPLDCLFAPLMAPSGEWVGVLSVDLPHDGRRPDAQQQEILAFFAEHAAIAIQHARLHSQLERSQAAAEYAATHDSLTGLANRSLLKTSIEALPGRGAPHVGVLVVDLDGFKKVNDAAGHEAGDEVLRIVAQRLQHHLRPADVLARTGGDEFVAVLTGEDLSRALPEAAQRLREAIREPICGRTGVYRIGASVGYAIGRAGEDFSRLVATADAEMYREKRRANAPVS</sequence>
<dbReference type="Pfam" id="PF01590">
    <property type="entry name" value="GAF"/>
    <property type="match status" value="1"/>
</dbReference>
<dbReference type="SUPFAM" id="SSF55073">
    <property type="entry name" value="Nucleotide cyclase"/>
    <property type="match status" value="1"/>
</dbReference>
<name>A0A919SAA5_9ACTN</name>
<feature type="domain" description="GGDEF" evidence="1">
    <location>
        <begin position="237"/>
        <end position="365"/>
    </location>
</feature>
<organism evidence="2 3">
    <name type="scientific">Actinoplanes auranticolor</name>
    <dbReference type="NCBI Taxonomy" id="47988"/>
    <lineage>
        <taxon>Bacteria</taxon>
        <taxon>Bacillati</taxon>
        <taxon>Actinomycetota</taxon>
        <taxon>Actinomycetes</taxon>
        <taxon>Micromonosporales</taxon>
        <taxon>Micromonosporaceae</taxon>
        <taxon>Actinoplanes</taxon>
    </lineage>
</organism>
<dbReference type="InterPro" id="IPR029016">
    <property type="entry name" value="GAF-like_dom_sf"/>
</dbReference>
<comment type="caution">
    <text evidence="2">The sequence shown here is derived from an EMBL/GenBank/DDBJ whole genome shotgun (WGS) entry which is preliminary data.</text>
</comment>
<dbReference type="InterPro" id="IPR003018">
    <property type="entry name" value="GAF"/>
</dbReference>
<evidence type="ECO:0000259" key="1">
    <source>
        <dbReference type="PROSITE" id="PS50887"/>
    </source>
</evidence>